<keyword evidence="12" id="KW-1185">Reference proteome</keyword>
<dbReference type="InterPro" id="IPR003661">
    <property type="entry name" value="HisK_dim/P_dom"/>
</dbReference>
<dbReference type="InterPro" id="IPR013656">
    <property type="entry name" value="PAS_4"/>
</dbReference>
<dbReference type="PROSITE" id="PS50109">
    <property type="entry name" value="HIS_KIN"/>
    <property type="match status" value="1"/>
</dbReference>
<feature type="domain" description="PAC" evidence="10">
    <location>
        <begin position="706"/>
        <end position="758"/>
    </location>
</feature>
<evidence type="ECO:0000256" key="7">
    <source>
        <dbReference type="ARBA" id="ARBA00023012"/>
    </source>
</evidence>
<feature type="domain" description="PAC" evidence="10">
    <location>
        <begin position="267"/>
        <end position="319"/>
    </location>
</feature>
<dbReference type="InterPro" id="IPR013655">
    <property type="entry name" value="PAS_fold_3"/>
</dbReference>
<dbReference type="InterPro" id="IPR001610">
    <property type="entry name" value="PAC"/>
</dbReference>
<dbReference type="SUPFAM" id="SSF55874">
    <property type="entry name" value="ATPase domain of HSP90 chaperone/DNA topoisomerase II/histidine kinase"/>
    <property type="match status" value="1"/>
</dbReference>
<dbReference type="InterPro" id="IPR005467">
    <property type="entry name" value="His_kinase_dom"/>
</dbReference>
<reference evidence="11" key="1">
    <citation type="submission" date="2021-01" db="EMBL/GenBank/DDBJ databases">
        <title>Whole genome shotgun sequence of Actinoplanes ferrugineus NBRC 15555.</title>
        <authorList>
            <person name="Komaki H."/>
            <person name="Tamura T."/>
        </authorList>
    </citation>
    <scope>NUCLEOTIDE SEQUENCE</scope>
    <source>
        <strain evidence="11">NBRC 15555</strain>
    </source>
</reference>
<dbReference type="Gene3D" id="1.10.287.130">
    <property type="match status" value="1"/>
</dbReference>
<dbReference type="InterPro" id="IPR036097">
    <property type="entry name" value="HisK_dim/P_sf"/>
</dbReference>
<dbReference type="PANTHER" id="PTHR43304:SF1">
    <property type="entry name" value="PAC DOMAIN-CONTAINING PROTEIN"/>
    <property type="match status" value="1"/>
</dbReference>
<protein>
    <recommendedName>
        <fullName evidence="3">histidine kinase</fullName>
        <ecNumber evidence="3">2.7.13.3</ecNumber>
    </recommendedName>
</protein>
<comment type="catalytic activity">
    <reaction evidence="1">
        <text>ATP + protein L-histidine = ADP + protein N-phospho-L-histidine.</text>
        <dbReference type="EC" id="2.7.13.3"/>
    </reaction>
</comment>
<accession>A0A919J5C4</accession>
<keyword evidence="5" id="KW-0808">Transferase</keyword>
<dbReference type="SMART" id="SM00388">
    <property type="entry name" value="HisKA"/>
    <property type="match status" value="1"/>
</dbReference>
<proteinExistence type="predicted"/>
<dbReference type="InterPro" id="IPR036890">
    <property type="entry name" value="HATPase_C_sf"/>
</dbReference>
<evidence type="ECO:0000256" key="3">
    <source>
        <dbReference type="ARBA" id="ARBA00012438"/>
    </source>
</evidence>
<feature type="domain" description="PAC" evidence="10">
    <location>
        <begin position="833"/>
        <end position="885"/>
    </location>
</feature>
<dbReference type="SUPFAM" id="SSF55785">
    <property type="entry name" value="PYP-like sensor domain (PAS domain)"/>
    <property type="match status" value="4"/>
</dbReference>
<keyword evidence="7" id="KW-0902">Two-component regulatory system</keyword>
<feature type="domain" description="Histidine kinase" evidence="8">
    <location>
        <begin position="910"/>
        <end position="1118"/>
    </location>
</feature>
<dbReference type="CDD" id="cd00130">
    <property type="entry name" value="PAS"/>
    <property type="match status" value="3"/>
</dbReference>
<dbReference type="InterPro" id="IPR000014">
    <property type="entry name" value="PAS"/>
</dbReference>
<dbReference type="NCBIfam" id="TIGR00229">
    <property type="entry name" value="sensory_box"/>
    <property type="match status" value="3"/>
</dbReference>
<gene>
    <name evidence="11" type="ORF">Afe05nite_51430</name>
</gene>
<dbReference type="Pfam" id="PF13185">
    <property type="entry name" value="GAF_2"/>
    <property type="match status" value="1"/>
</dbReference>
<organism evidence="11 12">
    <name type="scientific">Paractinoplanes ferrugineus</name>
    <dbReference type="NCBI Taxonomy" id="113564"/>
    <lineage>
        <taxon>Bacteria</taxon>
        <taxon>Bacillati</taxon>
        <taxon>Actinomycetota</taxon>
        <taxon>Actinomycetes</taxon>
        <taxon>Micromonosporales</taxon>
        <taxon>Micromonosporaceae</taxon>
        <taxon>Paractinoplanes</taxon>
    </lineage>
</organism>
<dbReference type="Pfam" id="PF08447">
    <property type="entry name" value="PAS_3"/>
    <property type="match status" value="1"/>
</dbReference>
<dbReference type="CDD" id="cd00082">
    <property type="entry name" value="HisKA"/>
    <property type="match status" value="1"/>
</dbReference>
<name>A0A919J5C4_9ACTN</name>
<dbReference type="SMART" id="SM00387">
    <property type="entry name" value="HATPase_c"/>
    <property type="match status" value="1"/>
</dbReference>
<dbReference type="Pfam" id="PF00512">
    <property type="entry name" value="HisKA"/>
    <property type="match status" value="1"/>
</dbReference>
<evidence type="ECO:0000256" key="4">
    <source>
        <dbReference type="ARBA" id="ARBA00022553"/>
    </source>
</evidence>
<feature type="domain" description="PAC" evidence="10">
    <location>
        <begin position="583"/>
        <end position="635"/>
    </location>
</feature>
<evidence type="ECO:0000313" key="12">
    <source>
        <dbReference type="Proteomes" id="UP000598174"/>
    </source>
</evidence>
<dbReference type="InterPro" id="IPR004358">
    <property type="entry name" value="Sig_transdc_His_kin-like_C"/>
</dbReference>
<dbReference type="CDD" id="cd00075">
    <property type="entry name" value="HATPase"/>
    <property type="match status" value="1"/>
</dbReference>
<keyword evidence="4" id="KW-0597">Phosphoprotein</keyword>
<dbReference type="SMART" id="SM00091">
    <property type="entry name" value="PAS"/>
    <property type="match status" value="4"/>
</dbReference>
<dbReference type="Pfam" id="PF02518">
    <property type="entry name" value="HATPase_c"/>
    <property type="match status" value="1"/>
</dbReference>
<dbReference type="PRINTS" id="PR00344">
    <property type="entry name" value="BCTRLSENSOR"/>
</dbReference>
<comment type="caution">
    <text evidence="11">The sequence shown here is derived from an EMBL/GenBank/DDBJ whole genome shotgun (WGS) entry which is preliminary data.</text>
</comment>
<evidence type="ECO:0000259" key="10">
    <source>
        <dbReference type="PROSITE" id="PS50113"/>
    </source>
</evidence>
<dbReference type="GO" id="GO:0000155">
    <property type="term" value="F:phosphorelay sensor kinase activity"/>
    <property type="evidence" value="ECO:0007669"/>
    <property type="project" value="InterPro"/>
</dbReference>
<dbReference type="InterPro" id="IPR003018">
    <property type="entry name" value="GAF"/>
</dbReference>
<evidence type="ECO:0000256" key="2">
    <source>
        <dbReference type="ARBA" id="ARBA00004236"/>
    </source>
</evidence>
<dbReference type="GO" id="GO:0005886">
    <property type="term" value="C:plasma membrane"/>
    <property type="evidence" value="ECO:0007669"/>
    <property type="project" value="UniProtKB-SubCell"/>
</dbReference>
<dbReference type="InterPro" id="IPR000700">
    <property type="entry name" value="PAS-assoc_C"/>
</dbReference>
<dbReference type="SUPFAM" id="SSF55781">
    <property type="entry name" value="GAF domain-like"/>
    <property type="match status" value="2"/>
</dbReference>
<dbReference type="SMART" id="SM00086">
    <property type="entry name" value="PAC"/>
    <property type="match status" value="4"/>
</dbReference>
<evidence type="ECO:0000256" key="6">
    <source>
        <dbReference type="ARBA" id="ARBA00022777"/>
    </source>
</evidence>
<dbReference type="Gene3D" id="3.30.565.10">
    <property type="entry name" value="Histidine kinase-like ATPase, C-terminal domain"/>
    <property type="match status" value="1"/>
</dbReference>
<dbReference type="InterPro" id="IPR052162">
    <property type="entry name" value="Sensor_kinase/Photoreceptor"/>
</dbReference>
<evidence type="ECO:0000259" key="9">
    <source>
        <dbReference type="PROSITE" id="PS50112"/>
    </source>
</evidence>
<dbReference type="PROSITE" id="PS50112">
    <property type="entry name" value="PAS"/>
    <property type="match status" value="3"/>
</dbReference>
<dbReference type="AlphaFoldDB" id="A0A919J5C4"/>
<dbReference type="Pfam" id="PF01590">
    <property type="entry name" value="GAF"/>
    <property type="match status" value="1"/>
</dbReference>
<dbReference type="PANTHER" id="PTHR43304">
    <property type="entry name" value="PHYTOCHROME-LIKE PROTEIN CPH1"/>
    <property type="match status" value="1"/>
</dbReference>
<keyword evidence="6" id="KW-0418">Kinase</keyword>
<comment type="subcellular location">
    <subcellularLocation>
        <location evidence="2">Cell membrane</location>
    </subcellularLocation>
</comment>
<evidence type="ECO:0000259" key="8">
    <source>
        <dbReference type="PROSITE" id="PS50109"/>
    </source>
</evidence>
<dbReference type="EMBL" id="BOMM01000047">
    <property type="protein sequence ID" value="GIE13303.1"/>
    <property type="molecule type" value="Genomic_DNA"/>
</dbReference>
<dbReference type="PROSITE" id="PS50113">
    <property type="entry name" value="PAC"/>
    <property type="match status" value="4"/>
</dbReference>
<dbReference type="SUPFAM" id="SSF47384">
    <property type="entry name" value="Homodimeric domain of signal transducing histidine kinase"/>
    <property type="match status" value="1"/>
</dbReference>
<dbReference type="Proteomes" id="UP000598174">
    <property type="component" value="Unassembled WGS sequence"/>
</dbReference>
<dbReference type="EC" id="2.7.13.3" evidence="3"/>
<feature type="domain" description="PAS" evidence="9">
    <location>
        <begin position="505"/>
        <end position="579"/>
    </location>
</feature>
<dbReference type="Pfam" id="PF13426">
    <property type="entry name" value="PAS_9"/>
    <property type="match status" value="1"/>
</dbReference>
<evidence type="ECO:0000313" key="11">
    <source>
        <dbReference type="EMBL" id="GIE13303.1"/>
    </source>
</evidence>
<dbReference type="Gene3D" id="3.30.450.20">
    <property type="entry name" value="PAS domain"/>
    <property type="match status" value="4"/>
</dbReference>
<dbReference type="InterPro" id="IPR035965">
    <property type="entry name" value="PAS-like_dom_sf"/>
</dbReference>
<dbReference type="InterPro" id="IPR029016">
    <property type="entry name" value="GAF-like_dom_sf"/>
</dbReference>
<dbReference type="Pfam" id="PF08448">
    <property type="entry name" value="PAS_4"/>
    <property type="match status" value="1"/>
</dbReference>
<dbReference type="SMART" id="SM00065">
    <property type="entry name" value="GAF"/>
    <property type="match status" value="2"/>
</dbReference>
<dbReference type="Gene3D" id="3.30.450.40">
    <property type="match status" value="2"/>
</dbReference>
<sequence>MDVAEAARLTALREYGLLDGPADGELQAVVRLAAAAVRVPFAAVNLIDEHLQCQLTTVGFAAAQTRRADSMCALHFRTGKVFWTPDASDHADFADSPWVDGTLGKVRFYASVPLVTPGGYALGSFCVFDSEARQIGTAELALLGDAATALMTMFERHRETRVYGELAAQAERQSVALAEALRETEVRRAFTDALLETVDVGIVAADATGHLTLFNRAARDSHGIDADPALKPDQHAAHYSLFATDGLTPLAPAEVPLARALQNGSVRDAEFVVAPQHRPAVRLVASGRALTSADGEVLGAVVVQRDVTDERAQAEVLAKQAARETERLRATIAVQRELTGAATDRARLLDLVTERVCDIFGNCRDVIVGLLDGTTLRAGAVSPGLRHLIGIEVGTAGTSLSGEAVRTGTTLRTGNAPADPRSDKAVCEAADIMSMMSAPLFSGDRVIGAVTLIAGVVDAFDENDEQQLTLLADAFSAALRQADDTARKTALLNRTTEALTALEASETRFRLSFDQSPLGMALTGLHGPESGTFLQANPALAAITGYPIDVLTGMNVRDLQHPDDVPGTVEALAALATGRVQQMTFDKRYRHADGHYIWVRLHTAVAHDDTAQPAYLVTQIEDIDAERAAAGQLAERAQLLDLTQDAVIVRSLNGEIRFWNTAAERIYGWPAQVAHGHDFDRLLDTTWTDGTTRAEVDAALREHGLWAGEVEHRRADGRRVVLLSRKALQRGADGQPIGVLSINTDITARRTAELALTASERRFRSQFEHSTVGQMIRALDDTIEDVNPAFAAMLGYTPAQLIGSPAARVFDPTRTDARQRALAAMFAGEKDSVSREGHLVKADGTLLDVHLNISAVRDVQGRPQRFVGIFQDITDRRTAENQRDTAMADLATKNSQLEEANQLKVDLIGMLGHEINNPLTAILGFSEQAMTGWDSLTGMAQQNIITVIDRNARRLSGVVREVLALVSLDAGKLTSYPQPTLLAPRVAAAMAATRETFPVDCTDRMSALVQPGHLDQILTNLLSNAAKYGGGATAVTVHPIGGQVQISVEDHGPGVPETFREHLFERFARSENTAGRVSGTGLGLYIVRELARANHGDITYRPHPDGGSIFTLLLPPTADLMVPASHAQSAAQSSPAEPPG</sequence>
<evidence type="ECO:0000256" key="5">
    <source>
        <dbReference type="ARBA" id="ARBA00022679"/>
    </source>
</evidence>
<evidence type="ECO:0000256" key="1">
    <source>
        <dbReference type="ARBA" id="ARBA00000085"/>
    </source>
</evidence>
<dbReference type="InterPro" id="IPR003594">
    <property type="entry name" value="HATPase_dom"/>
</dbReference>
<feature type="domain" description="PAS" evidence="9">
    <location>
        <begin position="632"/>
        <end position="669"/>
    </location>
</feature>
<feature type="domain" description="PAS" evidence="9">
    <location>
        <begin position="759"/>
        <end position="829"/>
    </location>
</feature>